<evidence type="ECO:0000313" key="17">
    <source>
        <dbReference type="Proteomes" id="UP000316330"/>
    </source>
</evidence>
<protein>
    <recommendedName>
        <fullName evidence="6 12">Dihydrolipoyllysine-residue succinyltransferase component of 2-oxoglutarate dehydrogenase complex</fullName>
        <ecNumber evidence="5 12">2.3.1.61</ecNumber>
    </recommendedName>
    <alternativeName>
        <fullName evidence="12">2-oxoglutarate dehydrogenase complex component E2</fullName>
    </alternativeName>
</protein>
<dbReference type="NCBIfam" id="TIGR01347">
    <property type="entry name" value="sucB"/>
    <property type="match status" value="1"/>
</dbReference>
<dbReference type="InterPro" id="IPR023213">
    <property type="entry name" value="CAT-like_dom_sf"/>
</dbReference>
<evidence type="ECO:0000256" key="6">
    <source>
        <dbReference type="ARBA" id="ARBA00019511"/>
    </source>
</evidence>
<dbReference type="PROSITE" id="PS51826">
    <property type="entry name" value="PSBD"/>
    <property type="match status" value="1"/>
</dbReference>
<feature type="compositionally biased region" description="Low complexity" evidence="13">
    <location>
        <begin position="156"/>
        <end position="173"/>
    </location>
</feature>
<comment type="cofactor">
    <cofactor evidence="12">
        <name>(R)-lipoate</name>
        <dbReference type="ChEBI" id="CHEBI:83088"/>
    </cofactor>
    <text evidence="12">Binds 1 lipoyl cofactor covalently.</text>
</comment>
<dbReference type="PANTHER" id="PTHR43416:SF5">
    <property type="entry name" value="DIHYDROLIPOYLLYSINE-RESIDUE SUCCINYLTRANSFERASE COMPONENT OF 2-OXOGLUTARATE DEHYDROGENASE COMPLEX, MITOCHONDRIAL"/>
    <property type="match status" value="1"/>
</dbReference>
<gene>
    <name evidence="16" type="primary">odhB</name>
    <name evidence="16" type="ORF">FPZ45_03615</name>
</gene>
<evidence type="ECO:0000256" key="2">
    <source>
        <dbReference type="ARBA" id="ARBA00005145"/>
    </source>
</evidence>
<evidence type="ECO:0000313" key="16">
    <source>
        <dbReference type="EMBL" id="TVY02988.1"/>
    </source>
</evidence>
<feature type="domain" description="Peripheral subunit-binding (PSBD)" evidence="15">
    <location>
        <begin position="120"/>
        <end position="157"/>
    </location>
</feature>
<dbReference type="Gene3D" id="2.40.50.100">
    <property type="match status" value="1"/>
</dbReference>
<dbReference type="PROSITE" id="PS00189">
    <property type="entry name" value="LIPOYL"/>
    <property type="match status" value="1"/>
</dbReference>
<evidence type="ECO:0000256" key="7">
    <source>
        <dbReference type="ARBA" id="ARBA00022532"/>
    </source>
</evidence>
<dbReference type="Pfam" id="PF02817">
    <property type="entry name" value="E3_binding"/>
    <property type="match status" value="1"/>
</dbReference>
<comment type="similarity">
    <text evidence="3 12">Belongs to the 2-oxoacid dehydrogenase family.</text>
</comment>
<keyword evidence="17" id="KW-1185">Reference proteome</keyword>
<dbReference type="SUPFAM" id="SSF52777">
    <property type="entry name" value="CoA-dependent acyltransferases"/>
    <property type="match status" value="1"/>
</dbReference>
<evidence type="ECO:0000256" key="10">
    <source>
        <dbReference type="ARBA" id="ARBA00023315"/>
    </source>
</evidence>
<dbReference type="GO" id="GO:0006099">
    <property type="term" value="P:tricarboxylic acid cycle"/>
    <property type="evidence" value="ECO:0007669"/>
    <property type="project" value="UniProtKB-UniRule"/>
</dbReference>
<dbReference type="InterPro" id="IPR004167">
    <property type="entry name" value="PSBD"/>
</dbReference>
<dbReference type="InterPro" id="IPR036625">
    <property type="entry name" value="E3-bd_dom_sf"/>
</dbReference>
<dbReference type="RefSeq" id="WP_144698534.1">
    <property type="nucleotide sequence ID" value="NZ_VNJJ01000002.1"/>
</dbReference>
<keyword evidence="8 12" id="KW-0808">Transferase</keyword>
<dbReference type="CDD" id="cd06849">
    <property type="entry name" value="lipoyl_domain"/>
    <property type="match status" value="1"/>
</dbReference>
<comment type="catalytic activity">
    <reaction evidence="11 12">
        <text>N(6)-[(R)-dihydrolipoyl]-L-lysyl-[protein] + succinyl-CoA = N(6)-[(R)-S(8)-succinyldihydrolipoyl]-L-lysyl-[protein] + CoA</text>
        <dbReference type="Rhea" id="RHEA:15213"/>
        <dbReference type="Rhea" id="RHEA-COMP:10475"/>
        <dbReference type="Rhea" id="RHEA-COMP:20092"/>
        <dbReference type="ChEBI" id="CHEBI:57287"/>
        <dbReference type="ChEBI" id="CHEBI:57292"/>
        <dbReference type="ChEBI" id="CHEBI:83100"/>
        <dbReference type="ChEBI" id="CHEBI:83120"/>
        <dbReference type="EC" id="2.3.1.61"/>
    </reaction>
</comment>
<dbReference type="PROSITE" id="PS50968">
    <property type="entry name" value="BIOTINYL_LIPOYL"/>
    <property type="match status" value="1"/>
</dbReference>
<evidence type="ECO:0000256" key="9">
    <source>
        <dbReference type="ARBA" id="ARBA00022823"/>
    </source>
</evidence>
<comment type="subunit">
    <text evidence="4">Forms a 24-polypeptide structural core with octahedral symmetry. Part of the 2-oxoglutarate dehydrogenase (OGDH) complex composed of E1 (2-oxoglutarate dehydrogenase), E2 (dihydrolipoamide succinyltransferase) and E3 (dihydrolipoamide dehydrogenase); the complex contains multiple copies of the three enzymatic components (E1, E2 and E3).</text>
</comment>
<evidence type="ECO:0000256" key="4">
    <source>
        <dbReference type="ARBA" id="ARBA00011666"/>
    </source>
</evidence>
<evidence type="ECO:0000256" key="12">
    <source>
        <dbReference type="RuleBase" id="RU361138"/>
    </source>
</evidence>
<dbReference type="Gene3D" id="4.10.320.10">
    <property type="entry name" value="E3-binding domain"/>
    <property type="match status" value="1"/>
</dbReference>
<comment type="pathway">
    <text evidence="2 12">Amino-acid degradation; L-lysine degradation via saccharopine pathway; glutaryl-CoA from L-lysine: step 6/6.</text>
</comment>
<evidence type="ECO:0000259" key="15">
    <source>
        <dbReference type="PROSITE" id="PS51826"/>
    </source>
</evidence>
<evidence type="ECO:0000256" key="3">
    <source>
        <dbReference type="ARBA" id="ARBA00007317"/>
    </source>
</evidence>
<evidence type="ECO:0000259" key="14">
    <source>
        <dbReference type="PROSITE" id="PS50968"/>
    </source>
</evidence>
<keyword evidence="7 12" id="KW-0816">Tricarboxylic acid cycle</keyword>
<comment type="function">
    <text evidence="1 12">E2 component of the 2-oxoglutarate dehydrogenase (OGDH) complex which catalyzes the second step in the conversion of 2-oxoglutarate to succinyl-CoA and CO(2).</text>
</comment>
<dbReference type="Pfam" id="PF00198">
    <property type="entry name" value="2-oxoacid_dh"/>
    <property type="match status" value="1"/>
</dbReference>
<dbReference type="FunFam" id="3.30.559.10:FF:000007">
    <property type="entry name" value="Dihydrolipoamide acetyltransferase component of pyruvate dehydrogenase complex"/>
    <property type="match status" value="1"/>
</dbReference>
<reference evidence="16 17" key="1">
    <citation type="submission" date="2019-07" db="EMBL/GenBank/DDBJ databases">
        <authorList>
            <person name="Kim J."/>
        </authorList>
    </citation>
    <scope>NUCLEOTIDE SEQUENCE [LARGE SCALE GENOMIC DNA]</scope>
    <source>
        <strain evidence="16 17">G13</strain>
    </source>
</reference>
<dbReference type="UniPathway" id="UPA00868">
    <property type="reaction ID" value="UER00840"/>
</dbReference>
<evidence type="ECO:0000256" key="5">
    <source>
        <dbReference type="ARBA" id="ARBA00012945"/>
    </source>
</evidence>
<dbReference type="GO" id="GO:0005829">
    <property type="term" value="C:cytosol"/>
    <property type="evidence" value="ECO:0007669"/>
    <property type="project" value="TreeGrafter"/>
</dbReference>
<sequence length="416" mass="43923">MHDIIVPAMGESITEGTISKWIVKVGDSVKQGDLLLELETDKVNLEISAEQDGVVAEILAQEGDTVKIGEAVGRIGAAGAAAAAPAAPVAPQKAEAPAQPAAPAAAAPAPTPANGDGAALATPAARKLAREKGIDLSAVPARDPIGRIHASDVASAGTAPAAAPQAAAASKPAAIDKPTSNTNKPEERKRMSRRRLTIAKRLVEAQHTAAMLTTFNEVDMTAILEVRKRRKDSFKEKHDVGLGFMSFFTKAVVGALKAFPHLNAEISGEDIIVKKYYDIGIAVSAKEGLVVPVLRDADRLGFAEIERTIVQLAGKARNNTLELSELQGGTFTITNGGVFGSLLSTPILNAPQVGILGMHKIQLRPVAIDAERMENRPMMYIALSYDHRIVDGAEAVQFLVKIKEMLEDPETLLLEG</sequence>
<dbReference type="Proteomes" id="UP000316330">
    <property type="component" value="Unassembled WGS sequence"/>
</dbReference>
<comment type="caution">
    <text evidence="16">The sequence shown here is derived from an EMBL/GenBank/DDBJ whole genome shotgun (WGS) entry which is preliminary data.</text>
</comment>
<feature type="region of interest" description="Disordered" evidence="13">
    <location>
        <begin position="91"/>
        <end position="124"/>
    </location>
</feature>
<proteinExistence type="inferred from homology"/>
<dbReference type="SUPFAM" id="SSF47005">
    <property type="entry name" value="Peripheral subunit-binding domain of 2-oxo acid dehydrogenase complex"/>
    <property type="match status" value="1"/>
</dbReference>
<dbReference type="Gene3D" id="3.30.559.10">
    <property type="entry name" value="Chloramphenicol acetyltransferase-like domain"/>
    <property type="match status" value="1"/>
</dbReference>
<dbReference type="PANTHER" id="PTHR43416">
    <property type="entry name" value="DIHYDROLIPOYLLYSINE-RESIDUE SUCCINYLTRANSFERASE COMPONENT OF 2-OXOGLUTARATE DEHYDROGENASE COMPLEX, MITOCHONDRIAL-RELATED"/>
    <property type="match status" value="1"/>
</dbReference>
<dbReference type="Pfam" id="PF00364">
    <property type="entry name" value="Biotin_lipoyl"/>
    <property type="match status" value="1"/>
</dbReference>
<dbReference type="GO" id="GO:0045252">
    <property type="term" value="C:oxoglutarate dehydrogenase complex"/>
    <property type="evidence" value="ECO:0007669"/>
    <property type="project" value="UniProtKB-UniRule"/>
</dbReference>
<keyword evidence="10 12" id="KW-0012">Acyltransferase</keyword>
<evidence type="ECO:0000256" key="13">
    <source>
        <dbReference type="SAM" id="MobiDB-lite"/>
    </source>
</evidence>
<dbReference type="SUPFAM" id="SSF51230">
    <property type="entry name" value="Single hybrid motif"/>
    <property type="match status" value="1"/>
</dbReference>
<accession>A0A559JSX4</accession>
<keyword evidence="9 12" id="KW-0450">Lipoyl</keyword>
<dbReference type="InterPro" id="IPR050537">
    <property type="entry name" value="2-oxoacid_dehydrogenase"/>
</dbReference>
<dbReference type="GO" id="GO:0033512">
    <property type="term" value="P:L-lysine catabolic process to acetyl-CoA via saccharopine"/>
    <property type="evidence" value="ECO:0007669"/>
    <property type="project" value="UniProtKB-UniRule"/>
</dbReference>
<feature type="domain" description="Lipoyl-binding" evidence="14">
    <location>
        <begin position="1"/>
        <end position="76"/>
    </location>
</feature>
<dbReference type="InterPro" id="IPR000089">
    <property type="entry name" value="Biotin_lipoyl"/>
</dbReference>
<dbReference type="AlphaFoldDB" id="A0A559JSX4"/>
<dbReference type="InterPro" id="IPR001078">
    <property type="entry name" value="2-oxoacid_DH_actylTfrase"/>
</dbReference>
<dbReference type="EC" id="2.3.1.61" evidence="5 12"/>
<dbReference type="EMBL" id="VNJJ01000002">
    <property type="protein sequence ID" value="TVY02988.1"/>
    <property type="molecule type" value="Genomic_DNA"/>
</dbReference>
<dbReference type="InterPro" id="IPR006255">
    <property type="entry name" value="SucB"/>
</dbReference>
<feature type="region of interest" description="Disordered" evidence="13">
    <location>
        <begin position="156"/>
        <end position="191"/>
    </location>
</feature>
<name>A0A559JSX4_9BACL</name>
<dbReference type="InterPro" id="IPR003016">
    <property type="entry name" value="2-oxoA_DH_lipoyl-BS"/>
</dbReference>
<evidence type="ECO:0000256" key="1">
    <source>
        <dbReference type="ARBA" id="ARBA00004052"/>
    </source>
</evidence>
<evidence type="ECO:0000256" key="11">
    <source>
        <dbReference type="ARBA" id="ARBA00052761"/>
    </source>
</evidence>
<dbReference type="OrthoDB" id="9805770at2"/>
<organism evidence="16 17">
    <name type="scientific">Cohnella terricola</name>
    <dbReference type="NCBI Taxonomy" id="1289167"/>
    <lineage>
        <taxon>Bacteria</taxon>
        <taxon>Bacillati</taxon>
        <taxon>Bacillota</taxon>
        <taxon>Bacilli</taxon>
        <taxon>Bacillales</taxon>
        <taxon>Paenibacillaceae</taxon>
        <taxon>Cohnella</taxon>
    </lineage>
</organism>
<dbReference type="NCBIfam" id="NF004309">
    <property type="entry name" value="PRK05704.1"/>
    <property type="match status" value="1"/>
</dbReference>
<dbReference type="GO" id="GO:0004149">
    <property type="term" value="F:dihydrolipoyllysine-residue succinyltransferase activity"/>
    <property type="evidence" value="ECO:0007669"/>
    <property type="project" value="UniProtKB-UniRule"/>
</dbReference>
<dbReference type="InterPro" id="IPR011053">
    <property type="entry name" value="Single_hybrid_motif"/>
</dbReference>
<evidence type="ECO:0000256" key="8">
    <source>
        <dbReference type="ARBA" id="ARBA00022679"/>
    </source>
</evidence>